<protein>
    <submittedName>
        <fullName evidence="3">Uncharacterized protein</fullName>
    </submittedName>
</protein>
<organism evidence="3 4">
    <name type="scientific">Candolleomyces eurysporus</name>
    <dbReference type="NCBI Taxonomy" id="2828524"/>
    <lineage>
        <taxon>Eukaryota</taxon>
        <taxon>Fungi</taxon>
        <taxon>Dikarya</taxon>
        <taxon>Basidiomycota</taxon>
        <taxon>Agaricomycotina</taxon>
        <taxon>Agaricomycetes</taxon>
        <taxon>Agaricomycetidae</taxon>
        <taxon>Agaricales</taxon>
        <taxon>Agaricineae</taxon>
        <taxon>Psathyrellaceae</taxon>
        <taxon>Candolleomyces</taxon>
    </lineage>
</organism>
<feature type="region of interest" description="Disordered" evidence="2">
    <location>
        <begin position="1"/>
        <end position="86"/>
    </location>
</feature>
<feature type="compositionally biased region" description="Low complexity" evidence="2">
    <location>
        <begin position="337"/>
        <end position="351"/>
    </location>
</feature>
<reference evidence="3" key="1">
    <citation type="submission" date="2022-06" db="EMBL/GenBank/DDBJ databases">
        <title>Genome Sequence of Candolleomyces eurysporus.</title>
        <authorList>
            <person name="Buettner E."/>
        </authorList>
    </citation>
    <scope>NUCLEOTIDE SEQUENCE</scope>
    <source>
        <strain evidence="3">VTCC 930004</strain>
    </source>
</reference>
<evidence type="ECO:0000313" key="3">
    <source>
        <dbReference type="EMBL" id="KAJ2931522.1"/>
    </source>
</evidence>
<feature type="compositionally biased region" description="Polar residues" evidence="2">
    <location>
        <begin position="373"/>
        <end position="399"/>
    </location>
</feature>
<comment type="caution">
    <text evidence="3">The sequence shown here is derived from an EMBL/GenBank/DDBJ whole genome shotgun (WGS) entry which is preliminary data.</text>
</comment>
<feature type="compositionally biased region" description="Basic and acidic residues" evidence="2">
    <location>
        <begin position="565"/>
        <end position="575"/>
    </location>
</feature>
<feature type="compositionally biased region" description="Basic and acidic residues" evidence="2">
    <location>
        <begin position="1"/>
        <end position="12"/>
    </location>
</feature>
<sequence length="737" mass="81812">MSRSNGYHEHVSRTAHNQQPRLDTLSEELGLNQTVSPRSELLSTSTSEERRRTHASGNHESRRRKHRRSSRKHGSHDTGSSDTSQRELIRIVLEQEAEADNLKQALQTTLQRLDEASQKVSEYERGTREAAERFKQLNDSRLAAEQNATTANQQLHLYQFQLSNAQKEILTAQDTVKVLEKQKDEAEDMAARARARARKLHQKQLVLSAKEEGRRAGFEAGVRQAQEELFITTTARRAMAQAQGGSRRKHGSPRTLGAPSPPPPQSPAEHATPREDQAEAPHDDSGPTNENENELESTTAYSEIETLKSPLKPRTRYLPPSENENNHPSTSHDPRMQASTSQPQPSTSQRPDPAHTPSVRHYRLDIPIPEQLPENSRWVTAQQHREINGSQTSHTNSLRTMPRPIQEPVPEMHAPPQQVNPQTLPRPMSTVPPPQPVFSVPLTAPFAHSQTPPKRSGSAGGSARKLLRFPTMAKNKAQSWYRSFSLRKKSRPVIDPIDEEPEQLGPQQNGQGHGNETGSETNDLYRAQPEPPKSWYQVPRPVSEVKSQKAPGNTTMGLGHSRAASMEDGRPGERVSRASTRLSQLDMIMSAPRGYQGEAASISNQSNARKLAQKLSIIKEDPQSRGVTPLAEQPYGTSMGGPIPPFALPPQSDTSRSRKRPPQIGVPNPPGFDPNDPFVQGNYHLFPNGVPNGMPPPMPSVPTVTPSSKHSGDIDINIQPALWNPLQRLPRFSLEII</sequence>
<keyword evidence="1" id="KW-0175">Coiled coil</keyword>
<dbReference type="Proteomes" id="UP001140091">
    <property type="component" value="Unassembled WGS sequence"/>
</dbReference>
<feature type="region of interest" description="Disordered" evidence="2">
    <location>
        <begin position="496"/>
        <end position="575"/>
    </location>
</feature>
<evidence type="ECO:0000256" key="1">
    <source>
        <dbReference type="SAM" id="Coils"/>
    </source>
</evidence>
<dbReference type="OrthoDB" id="3069722at2759"/>
<name>A0A9W8MIU9_9AGAR</name>
<feature type="compositionally biased region" description="Low complexity" evidence="2">
    <location>
        <begin position="236"/>
        <end position="245"/>
    </location>
</feature>
<feature type="compositionally biased region" description="Basic residues" evidence="2">
    <location>
        <begin position="61"/>
        <end position="74"/>
    </location>
</feature>
<feature type="region of interest" description="Disordered" evidence="2">
    <location>
        <begin position="622"/>
        <end position="676"/>
    </location>
</feature>
<feature type="coiled-coil region" evidence="1">
    <location>
        <begin position="92"/>
        <end position="133"/>
    </location>
</feature>
<proteinExistence type="predicted"/>
<evidence type="ECO:0000313" key="4">
    <source>
        <dbReference type="Proteomes" id="UP001140091"/>
    </source>
</evidence>
<evidence type="ECO:0000256" key="2">
    <source>
        <dbReference type="SAM" id="MobiDB-lite"/>
    </source>
</evidence>
<gene>
    <name evidence="3" type="ORF">H1R20_g5587</name>
</gene>
<keyword evidence="4" id="KW-1185">Reference proteome</keyword>
<feature type="non-terminal residue" evidence="3">
    <location>
        <position position="1"/>
    </location>
</feature>
<dbReference type="AlphaFoldDB" id="A0A9W8MIU9"/>
<dbReference type="EMBL" id="JANBPK010000807">
    <property type="protein sequence ID" value="KAJ2931522.1"/>
    <property type="molecule type" value="Genomic_DNA"/>
</dbReference>
<feature type="coiled-coil region" evidence="1">
    <location>
        <begin position="162"/>
        <end position="203"/>
    </location>
</feature>
<feature type="region of interest" description="Disordered" evidence="2">
    <location>
        <begin position="236"/>
        <end position="401"/>
    </location>
</feature>
<accession>A0A9W8MIU9</accession>
<feature type="compositionally biased region" description="Polar residues" evidence="2">
    <location>
        <begin position="505"/>
        <end position="522"/>
    </location>
</feature>
<feature type="compositionally biased region" description="Basic and acidic residues" evidence="2">
    <location>
        <begin position="271"/>
        <end position="285"/>
    </location>
</feature>